<dbReference type="PANTHER" id="PTHR47481:SF30">
    <property type="entry name" value="CCHC-TYPE DOMAIN-CONTAINING PROTEIN"/>
    <property type="match status" value="1"/>
</dbReference>
<dbReference type="Proteomes" id="UP001358586">
    <property type="component" value="Chromosome 2"/>
</dbReference>
<protein>
    <submittedName>
        <fullName evidence="1">Uncharacterized protein</fullName>
    </submittedName>
</protein>
<name>A0ABR0QQR9_GOSAR</name>
<gene>
    <name evidence="1" type="ORF">PVK06_003996</name>
</gene>
<evidence type="ECO:0000313" key="1">
    <source>
        <dbReference type="EMBL" id="KAK5841675.1"/>
    </source>
</evidence>
<evidence type="ECO:0000313" key="2">
    <source>
        <dbReference type="Proteomes" id="UP001358586"/>
    </source>
</evidence>
<dbReference type="EMBL" id="JARKNE010000002">
    <property type="protein sequence ID" value="KAK5841675.1"/>
    <property type="molecule type" value="Genomic_DNA"/>
</dbReference>
<comment type="caution">
    <text evidence="1">The sequence shown here is derived from an EMBL/GenBank/DDBJ whole genome shotgun (WGS) entry which is preliminary data.</text>
</comment>
<accession>A0ABR0QQR9</accession>
<proteinExistence type="predicted"/>
<organism evidence="1 2">
    <name type="scientific">Gossypium arboreum</name>
    <name type="common">Tree cotton</name>
    <name type="synonym">Gossypium nanking</name>
    <dbReference type="NCBI Taxonomy" id="29729"/>
    <lineage>
        <taxon>Eukaryota</taxon>
        <taxon>Viridiplantae</taxon>
        <taxon>Streptophyta</taxon>
        <taxon>Embryophyta</taxon>
        <taxon>Tracheophyta</taxon>
        <taxon>Spermatophyta</taxon>
        <taxon>Magnoliopsida</taxon>
        <taxon>eudicotyledons</taxon>
        <taxon>Gunneridae</taxon>
        <taxon>Pentapetalae</taxon>
        <taxon>rosids</taxon>
        <taxon>malvids</taxon>
        <taxon>Malvales</taxon>
        <taxon>Malvaceae</taxon>
        <taxon>Malvoideae</taxon>
        <taxon>Gossypium</taxon>
    </lineage>
</organism>
<reference evidence="1 2" key="1">
    <citation type="submission" date="2023-03" db="EMBL/GenBank/DDBJ databases">
        <title>WGS of Gossypium arboreum.</title>
        <authorList>
            <person name="Yu D."/>
        </authorList>
    </citation>
    <scope>NUCLEOTIDE SEQUENCE [LARGE SCALE GENOMIC DNA]</scope>
    <source>
        <tissue evidence="1">Leaf</tissue>
    </source>
</reference>
<keyword evidence="2" id="KW-1185">Reference proteome</keyword>
<sequence>MVWRNSSPEKSLFHQLRCVIVKVNWLKMKPMNGTFSKTVLLPHGCFYCKSHLLSQLVAADTSKDIWSTLLRLFSTMSTTKICDTLAASGNSLSEIEYVATILNGLPVEYGPFIAVIAASREPVSLEGVCSILVDAERRNLILQCHSLPGVSSSSYRPPRPVPATNMCAFTSAVPVFLDNVLPSYGSSITMSADRSVLEPLVQSSTTQAIQLDPSVSATWFIDSKATHHVTNESQAFSAGYEYVGKGKFVVVFAFDQLCTYLIP</sequence>
<dbReference type="PANTHER" id="PTHR47481">
    <property type="match status" value="1"/>
</dbReference>